<sequence>MRRPSSRGINGVDAGWLVHGTAKVVGIGTIWGSTLRSRWQRPEAIRTQAVSRLMSSRLARVAAASLARRWASARNRQAI</sequence>
<organism evidence="1 2">
    <name type="scientific">Colletotrichum liriopes</name>
    <dbReference type="NCBI Taxonomy" id="708192"/>
    <lineage>
        <taxon>Eukaryota</taxon>
        <taxon>Fungi</taxon>
        <taxon>Dikarya</taxon>
        <taxon>Ascomycota</taxon>
        <taxon>Pezizomycotina</taxon>
        <taxon>Sordariomycetes</taxon>
        <taxon>Hypocreomycetidae</taxon>
        <taxon>Glomerellales</taxon>
        <taxon>Glomerellaceae</taxon>
        <taxon>Colletotrichum</taxon>
        <taxon>Colletotrichum spaethianum species complex</taxon>
    </lineage>
</organism>
<dbReference type="EMBL" id="BPPX01000010">
    <property type="protein sequence ID" value="GJC82726.1"/>
    <property type="molecule type" value="Genomic_DNA"/>
</dbReference>
<proteinExistence type="predicted"/>
<reference evidence="1 2" key="1">
    <citation type="submission" date="2021-07" db="EMBL/GenBank/DDBJ databases">
        <title>Genome data of Colletotrichum spaethianum.</title>
        <authorList>
            <person name="Utami Y.D."/>
            <person name="Hiruma K."/>
        </authorList>
    </citation>
    <scope>NUCLEOTIDE SEQUENCE [LARGE SCALE GENOMIC DNA]</scope>
    <source>
        <strain evidence="1 2">MAFF 242679</strain>
    </source>
</reference>
<accession>A0AA37GKI7</accession>
<dbReference type="AlphaFoldDB" id="A0AA37GKI7"/>
<dbReference type="Proteomes" id="UP001055172">
    <property type="component" value="Unassembled WGS sequence"/>
</dbReference>
<name>A0AA37GKI7_9PEZI</name>
<gene>
    <name evidence="1" type="ORF">ColLi_05564</name>
</gene>
<keyword evidence="2" id="KW-1185">Reference proteome</keyword>
<evidence type="ECO:0000313" key="2">
    <source>
        <dbReference type="Proteomes" id="UP001055172"/>
    </source>
</evidence>
<comment type="caution">
    <text evidence="1">The sequence shown here is derived from an EMBL/GenBank/DDBJ whole genome shotgun (WGS) entry which is preliminary data.</text>
</comment>
<protein>
    <submittedName>
        <fullName evidence="1">Uncharacterized protein</fullName>
    </submittedName>
</protein>
<evidence type="ECO:0000313" key="1">
    <source>
        <dbReference type="EMBL" id="GJC82726.1"/>
    </source>
</evidence>